<gene>
    <name evidence="4" type="ORF">VTJ83DRAFT_2925</name>
</gene>
<feature type="compositionally biased region" description="Basic and acidic residues" evidence="2">
    <location>
        <begin position="1289"/>
        <end position="1299"/>
    </location>
</feature>
<organism evidence="4 5">
    <name type="scientific">Remersonia thermophila</name>
    <dbReference type="NCBI Taxonomy" id="72144"/>
    <lineage>
        <taxon>Eukaryota</taxon>
        <taxon>Fungi</taxon>
        <taxon>Dikarya</taxon>
        <taxon>Ascomycota</taxon>
        <taxon>Pezizomycotina</taxon>
        <taxon>Sordariomycetes</taxon>
        <taxon>Sordariomycetidae</taxon>
        <taxon>Sordariales</taxon>
        <taxon>Sordariales incertae sedis</taxon>
        <taxon>Remersonia</taxon>
    </lineage>
</organism>
<feature type="domain" description="Nephrocystin 3-like N-terminal" evidence="3">
    <location>
        <begin position="510"/>
        <end position="622"/>
    </location>
</feature>
<evidence type="ECO:0000256" key="1">
    <source>
        <dbReference type="ARBA" id="ARBA00022737"/>
    </source>
</evidence>
<dbReference type="RefSeq" id="XP_070866806.1">
    <property type="nucleotide sequence ID" value="XM_071009249.1"/>
</dbReference>
<feature type="compositionally biased region" description="Low complexity" evidence="2">
    <location>
        <begin position="1148"/>
        <end position="1158"/>
    </location>
</feature>
<dbReference type="GeneID" id="98123893"/>
<evidence type="ECO:0000259" key="3">
    <source>
        <dbReference type="Pfam" id="PF24883"/>
    </source>
</evidence>
<feature type="compositionally biased region" description="Low complexity" evidence="2">
    <location>
        <begin position="198"/>
        <end position="236"/>
    </location>
</feature>
<dbReference type="PANTHER" id="PTHR10039">
    <property type="entry name" value="AMELOGENIN"/>
    <property type="match status" value="1"/>
</dbReference>
<feature type="compositionally biased region" description="Low complexity" evidence="2">
    <location>
        <begin position="1111"/>
        <end position="1128"/>
    </location>
</feature>
<feature type="region of interest" description="Disordered" evidence="2">
    <location>
        <begin position="1095"/>
        <end position="1158"/>
    </location>
</feature>
<feature type="compositionally biased region" description="Gly residues" evidence="2">
    <location>
        <begin position="129"/>
        <end position="145"/>
    </location>
</feature>
<feature type="region of interest" description="Disordered" evidence="2">
    <location>
        <begin position="84"/>
        <end position="237"/>
    </location>
</feature>
<dbReference type="InterPro" id="IPR029058">
    <property type="entry name" value="AB_hydrolase_fold"/>
</dbReference>
<evidence type="ECO:0000313" key="5">
    <source>
        <dbReference type="Proteomes" id="UP001600064"/>
    </source>
</evidence>
<dbReference type="Proteomes" id="UP001600064">
    <property type="component" value="Unassembled WGS sequence"/>
</dbReference>
<proteinExistence type="predicted"/>
<feature type="compositionally biased region" description="Basic and acidic residues" evidence="2">
    <location>
        <begin position="1214"/>
        <end position="1224"/>
    </location>
</feature>
<evidence type="ECO:0000313" key="4">
    <source>
        <dbReference type="EMBL" id="KAL2268079.1"/>
    </source>
</evidence>
<feature type="compositionally biased region" description="Basic residues" evidence="2">
    <location>
        <begin position="168"/>
        <end position="177"/>
    </location>
</feature>
<reference evidence="4 5" key="1">
    <citation type="journal article" date="2024" name="Commun. Biol.">
        <title>Comparative genomic analysis of thermophilic fungi reveals convergent evolutionary adaptations and gene losses.</title>
        <authorList>
            <person name="Steindorff A.S."/>
            <person name="Aguilar-Pontes M.V."/>
            <person name="Robinson A.J."/>
            <person name="Andreopoulos B."/>
            <person name="LaButti K."/>
            <person name="Kuo A."/>
            <person name="Mondo S."/>
            <person name="Riley R."/>
            <person name="Otillar R."/>
            <person name="Haridas S."/>
            <person name="Lipzen A."/>
            <person name="Grimwood J."/>
            <person name="Schmutz J."/>
            <person name="Clum A."/>
            <person name="Reid I.D."/>
            <person name="Moisan M.C."/>
            <person name="Butler G."/>
            <person name="Nguyen T.T.M."/>
            <person name="Dewar K."/>
            <person name="Conant G."/>
            <person name="Drula E."/>
            <person name="Henrissat B."/>
            <person name="Hansel C."/>
            <person name="Singer S."/>
            <person name="Hutchinson M.I."/>
            <person name="de Vries R.P."/>
            <person name="Natvig D.O."/>
            <person name="Powell A.J."/>
            <person name="Tsang A."/>
            <person name="Grigoriev I.V."/>
        </authorList>
    </citation>
    <scope>NUCLEOTIDE SEQUENCE [LARGE SCALE GENOMIC DNA]</scope>
    <source>
        <strain evidence="4 5">ATCC 22073</strain>
    </source>
</reference>
<name>A0ABR4DEU1_9PEZI</name>
<comment type="caution">
    <text evidence="4">The sequence shown here is derived from an EMBL/GenBank/DDBJ whole genome shotgun (WGS) entry which is preliminary data.</text>
</comment>
<dbReference type="Pfam" id="PF24883">
    <property type="entry name" value="NPHP3_N"/>
    <property type="match status" value="1"/>
</dbReference>
<dbReference type="EMBL" id="JAZGUE010000003">
    <property type="protein sequence ID" value="KAL2268079.1"/>
    <property type="molecule type" value="Genomic_DNA"/>
</dbReference>
<feature type="compositionally biased region" description="Polar residues" evidence="2">
    <location>
        <begin position="104"/>
        <end position="121"/>
    </location>
</feature>
<sequence length="1299" mass="142409">MKVCEDAIRPTGLTLLYEPDWPVDPVVDIVLVHGVGGHPVRSWKYVGRDSTTSTTPKLTSAATMGLPGQGIKRRLTKLPREAAAAAGLRRSNSEPLLRKDQRSPSRGRTSLWKNATRSSPRLNVKAGSGSNGGGGCGGGCGSGCGERGHSHTAHPPPPPPPPPPPRLGRSKSVKSHLRNLSSAKSTPPLPPKPPNAISQPLPASVVSSSSLSSSDSSSSPANPSQSRSPSQPPSSSHDAYWPLDFLPRSCPRARIFTWGYQALVSDRGPRRPQGDIFAHAGELLVELASFRASMAGRGRQIVWVAHSTGGVVVKEAEAERDGPLKEVLLSTAAAVFLASPHRGTELCSFGDAIRSMACATMLAVDPEDPALVELCGAASVDAVLGRQAFVRLWNDYNFRVKTFQESVIPSYHHPELRAETMVRRMASFLGDPREGAETLYALHDDIGRFASSEDRGYQALVKALTSFVANEEARHYILSPKEQECLAALRAPLPPLLPFATSSTATPYPGTHLWFYSLPDFQAWHHRTGAAAHKVLWIRGEPGCGKSLLLRSLKRRLERQWAPAGAVFLSAAADGPSVYVPSHEGDPAGVYRSLLAQLFPLDPRLRERLLALHERLRSEGETLNDERVTSFFADEYLRRAPGQRIATPARRTFVFVQIADDACPGYVHEVVHRLAQLAARSDLSVCVVSGYNPQLLSEEENAISVPVHLRNGEDVMRYVDLNLIAAWEERDKTVRRVAGKAGGVFLWAEIMVNILNAAIMEGATREMVDYTLDEVPSGDLHGLYEWMLSTLLEREKAEALVLFQWAMFAAEPMRLNDLSMAVRLTEPDAFGMYRRLGPRMALEVGPPTSLRELRRLRNSEIRSDTPGQFHAWLRTRSIGLLELRPESPPTGRSTKHHEPLGLQRVWPIHASVRTFFLSGRGFACLTQGNRNIPSSLAPAELADITHYALLRACLTYLTMRDFEAIGHGVRRRRKTATTAFSPADEAGGSQGPASPTKPQHRPRSPIRSNDQKATDLPATQRDLLMTSYPFLRYAVNRFLYHLLSPTPFRYFLPQEQLFAALAAERFRLWKRWTALLGTEEADGILARFAGEGREYVPERQQQEHRRHPSQATPATGPVAAAGPDVATGRGAVESMSQSACPTNPPHGTRATTATETEAETDLATARLLSPVYGARFRLERVLRKVARLAATESYSEKRWGTILEEEEEEEEEPGLPREKQREGPRGGGVRGGKGKSRAATTDGVLTPTEGGDGRGRTVPRRRTTAPGPRRPRELMLPVRQMGGGLSSPMRREEGTGVAV</sequence>
<dbReference type="SUPFAM" id="SSF52540">
    <property type="entry name" value="P-loop containing nucleoside triphosphate hydrolases"/>
    <property type="match status" value="1"/>
</dbReference>
<protein>
    <recommendedName>
        <fullName evidence="3">Nephrocystin 3-like N-terminal domain-containing protein</fullName>
    </recommendedName>
</protein>
<dbReference type="PANTHER" id="PTHR10039:SF14">
    <property type="entry name" value="NACHT DOMAIN-CONTAINING PROTEIN"/>
    <property type="match status" value="1"/>
</dbReference>
<dbReference type="Gene3D" id="3.40.50.1820">
    <property type="entry name" value="alpha/beta hydrolase"/>
    <property type="match status" value="1"/>
</dbReference>
<evidence type="ECO:0000256" key="2">
    <source>
        <dbReference type="SAM" id="MobiDB-lite"/>
    </source>
</evidence>
<keyword evidence="5" id="KW-1185">Reference proteome</keyword>
<accession>A0ABR4DEU1</accession>
<feature type="region of interest" description="Disordered" evidence="2">
    <location>
        <begin position="1201"/>
        <end position="1299"/>
    </location>
</feature>
<keyword evidence="1" id="KW-0677">Repeat</keyword>
<feature type="compositionally biased region" description="Acidic residues" evidence="2">
    <location>
        <begin position="1203"/>
        <end position="1213"/>
    </location>
</feature>
<feature type="region of interest" description="Disordered" evidence="2">
    <location>
        <begin position="973"/>
        <end position="1018"/>
    </location>
</feature>
<dbReference type="InterPro" id="IPR027417">
    <property type="entry name" value="P-loop_NTPase"/>
</dbReference>
<dbReference type="InterPro" id="IPR056884">
    <property type="entry name" value="NPHP3-like_N"/>
</dbReference>
<dbReference type="SUPFAM" id="SSF53474">
    <property type="entry name" value="alpha/beta-Hydrolases"/>
    <property type="match status" value="1"/>
</dbReference>
<feature type="compositionally biased region" description="Pro residues" evidence="2">
    <location>
        <begin position="154"/>
        <end position="166"/>
    </location>
</feature>